<proteinExistence type="predicted"/>
<organism evidence="2 3">
    <name type="scientific">Streptomyces caatingaensis</name>
    <dbReference type="NCBI Taxonomy" id="1678637"/>
    <lineage>
        <taxon>Bacteria</taxon>
        <taxon>Bacillati</taxon>
        <taxon>Actinomycetota</taxon>
        <taxon>Actinomycetes</taxon>
        <taxon>Kitasatosporales</taxon>
        <taxon>Streptomycetaceae</taxon>
        <taxon>Streptomyces</taxon>
    </lineage>
</organism>
<reference evidence="3" key="1">
    <citation type="submission" date="2015-07" db="EMBL/GenBank/DDBJ databases">
        <title>Draft genome sequence of Streptomyces sp. CMAA 1322, a bacterium isolated from Caatinga biome, from dry forest semiarid of Brazil.</title>
        <authorList>
            <person name="Santos S.N."/>
            <person name="Gacesa R."/>
            <person name="Taketani R.G."/>
            <person name="Long P.F."/>
            <person name="Melo I.S."/>
        </authorList>
    </citation>
    <scope>NUCLEOTIDE SEQUENCE [LARGE SCALE GENOMIC DNA]</scope>
    <source>
        <strain evidence="3">CMAA 1322</strain>
    </source>
</reference>
<dbReference type="AlphaFoldDB" id="A0A0K9XLH2"/>
<evidence type="ECO:0000313" key="2">
    <source>
        <dbReference type="EMBL" id="KNB54165.1"/>
    </source>
</evidence>
<evidence type="ECO:0000259" key="1">
    <source>
        <dbReference type="Pfam" id="PF06889"/>
    </source>
</evidence>
<dbReference type="Proteomes" id="UP000037288">
    <property type="component" value="Unassembled WGS sequence"/>
</dbReference>
<accession>A0A0K9XLH2</accession>
<dbReference type="STRING" id="1678637.AC230_01335"/>
<comment type="caution">
    <text evidence="2">The sequence shown here is derived from an EMBL/GenBank/DDBJ whole genome shotgun (WGS) entry which is preliminary data.</text>
</comment>
<sequence length="396" mass="45613">MPDHLPPWQAPSDIERGLYEAKVRNDWAAYFDVLAGAVLYHATPRDFAENRPGYFLRSSSWLPMVSQHCHVYFTEGMLPVPVEDPVFFRFSLSFLARNWPADSDHIWLAINPGSPCEGIFPATPSHRLVWQQHTQKRDPYSSAPTLRTLWVGGALSGPVAHGLACGALLCVHNSSFWNAMAWHGRGFDEERERLKEWWDITDRDGWRRAQENLLQGNSVTGGVWEFVLEIRQMLHRQYGGFVDTAHWRQVTERILRARAQEENDAAGIEAEVTRVLKVIGRITRYEARFRADGLLAEDKQVRSVLAWDFGRASKMARWGLGARYCTLAEAENAVVRAGRISQLNYRSWEEFSAGYILGRCLHFDEEEFGDWYQDMLEAHRILVTEPNSPWLNIPWR</sequence>
<evidence type="ECO:0000313" key="3">
    <source>
        <dbReference type="Proteomes" id="UP000037288"/>
    </source>
</evidence>
<gene>
    <name evidence="2" type="ORF">AC230_01335</name>
</gene>
<feature type="domain" description="DUF1266" evidence="1">
    <location>
        <begin position="193"/>
        <end position="395"/>
    </location>
</feature>
<dbReference type="EMBL" id="LFXA01000002">
    <property type="protein sequence ID" value="KNB54165.1"/>
    <property type="molecule type" value="Genomic_DNA"/>
</dbReference>
<keyword evidence="3" id="KW-1185">Reference proteome</keyword>
<dbReference type="InterPro" id="IPR009677">
    <property type="entry name" value="DUF1266"/>
</dbReference>
<name>A0A0K9XLH2_9ACTN</name>
<dbReference type="Pfam" id="PF06889">
    <property type="entry name" value="DUF1266"/>
    <property type="match status" value="1"/>
</dbReference>
<protein>
    <recommendedName>
        <fullName evidence="1">DUF1266 domain-containing protein</fullName>
    </recommendedName>
</protein>
<dbReference type="PATRIC" id="fig|1678637.3.peg.285"/>